<keyword evidence="3" id="KW-1185">Reference proteome</keyword>
<gene>
    <name evidence="2" type="ORF">PG996_008760</name>
</gene>
<dbReference type="EMBL" id="JAQQWM010000005">
    <property type="protein sequence ID" value="KAK8064108.1"/>
    <property type="molecule type" value="Genomic_DNA"/>
</dbReference>
<name>A0ABR1UYV7_9PEZI</name>
<evidence type="ECO:0000313" key="3">
    <source>
        <dbReference type="Proteomes" id="UP001446871"/>
    </source>
</evidence>
<accession>A0ABR1UYV7</accession>
<dbReference type="Proteomes" id="UP001446871">
    <property type="component" value="Unassembled WGS sequence"/>
</dbReference>
<feature type="domain" description="Heterokaryon incompatibility" evidence="1">
    <location>
        <begin position="110"/>
        <end position="275"/>
    </location>
</feature>
<sequence>MASGKEDWEQATLSVKRDLKKYMTRKWSNFRTPPSSDPSSPALELERTMTLERQEQDLVEWTQKLLPEYQYQAIPNKGYIRLLEVVPAPDQHGIQVQLSSVSLDESAQTYDALSYVWGSPDQPRKVISVNGCRFEVYESLYDILFSLRPNPDAAANVVLWVDAICINQADVAERNAQVPIMDSIYRNARCTVVWLGPESKKTQRIFEMLEHLRQDSKAGASDSVFPSQETLPLTLMQFHKATRVKNSVTELYGGDEHIWKIIKSAWWYRSWTLQEILLSTNITLFMGRHKIDWQDLCTAIDHGFRLRIWSTLEEGTFVNRDIMPYFTVKDLQRRLGLYGSTKKGSQAEHGPEILLTLLEGCRQRESKDPRDKIYAVSGILRNIQRLSSTKDAVNEIKIDADYASPVVYVYRMMSQQLILTTKSLDVLGIFPRSSRRGLPSWVTDWSNSSSMAVPLTRDAMDRPRRTHAARGSAAATVRFPEDAVTLVLRGHEVATVTETAAIIPRYDYSEDNKFAEDYDDRVARLKAEVVARGDEAPTEWALKKMAVRDFKDELKRVFTEEAEHWHVLIQWERFAARRRPTNPDGGALAFADAADATGAVYWKTLCAGTYDHEKPAETEALYRAWWRSLEVLRRNERRYGSLGSGLHPLVYTVQSGNWDGGFPEFALYCECAIERRLGWCGNGWLALLPEGARVGDRIILAEGGRVPLVLRPDGDGYNTFIGEAYVHGIMNGEAFKQSQCEDIKIC</sequence>
<dbReference type="Pfam" id="PF26639">
    <property type="entry name" value="Het-6_barrel"/>
    <property type="match status" value="1"/>
</dbReference>
<dbReference type="InterPro" id="IPR010730">
    <property type="entry name" value="HET"/>
</dbReference>
<evidence type="ECO:0000259" key="1">
    <source>
        <dbReference type="Pfam" id="PF06985"/>
    </source>
</evidence>
<dbReference type="PANTHER" id="PTHR24148:SF64">
    <property type="entry name" value="HETEROKARYON INCOMPATIBILITY DOMAIN-CONTAINING PROTEIN"/>
    <property type="match status" value="1"/>
</dbReference>
<dbReference type="InterPro" id="IPR052895">
    <property type="entry name" value="HetReg/Transcr_Mod"/>
</dbReference>
<reference evidence="2 3" key="1">
    <citation type="submission" date="2023-01" db="EMBL/GenBank/DDBJ databases">
        <title>Analysis of 21 Apiospora genomes using comparative genomics revels a genus with tremendous synthesis potential of carbohydrate active enzymes and secondary metabolites.</title>
        <authorList>
            <person name="Sorensen T."/>
        </authorList>
    </citation>
    <scope>NUCLEOTIDE SEQUENCE [LARGE SCALE GENOMIC DNA]</scope>
    <source>
        <strain evidence="2 3">CBS 83171</strain>
    </source>
</reference>
<proteinExistence type="predicted"/>
<dbReference type="Pfam" id="PF06985">
    <property type="entry name" value="HET"/>
    <property type="match status" value="1"/>
</dbReference>
<evidence type="ECO:0000313" key="2">
    <source>
        <dbReference type="EMBL" id="KAK8064108.1"/>
    </source>
</evidence>
<protein>
    <recommendedName>
        <fullName evidence="1">Heterokaryon incompatibility domain-containing protein</fullName>
    </recommendedName>
</protein>
<organism evidence="2 3">
    <name type="scientific">Apiospora saccharicola</name>
    <dbReference type="NCBI Taxonomy" id="335842"/>
    <lineage>
        <taxon>Eukaryota</taxon>
        <taxon>Fungi</taxon>
        <taxon>Dikarya</taxon>
        <taxon>Ascomycota</taxon>
        <taxon>Pezizomycotina</taxon>
        <taxon>Sordariomycetes</taxon>
        <taxon>Xylariomycetidae</taxon>
        <taxon>Amphisphaeriales</taxon>
        <taxon>Apiosporaceae</taxon>
        <taxon>Apiospora</taxon>
    </lineage>
</organism>
<dbReference type="PANTHER" id="PTHR24148">
    <property type="entry name" value="ANKYRIN REPEAT DOMAIN-CONTAINING PROTEIN 39 HOMOLOG-RELATED"/>
    <property type="match status" value="1"/>
</dbReference>
<comment type="caution">
    <text evidence="2">The sequence shown here is derived from an EMBL/GenBank/DDBJ whole genome shotgun (WGS) entry which is preliminary data.</text>
</comment>